<feature type="region of interest" description="Disordered" evidence="1">
    <location>
        <begin position="33"/>
        <end position="56"/>
    </location>
</feature>
<evidence type="ECO:0000313" key="2">
    <source>
        <dbReference type="EMBL" id="CAG9314581.1"/>
    </source>
</evidence>
<proteinExistence type="predicted"/>
<reference evidence="2" key="1">
    <citation type="submission" date="2021-09" db="EMBL/GenBank/DDBJ databases">
        <authorList>
            <consortium name="AG Swart"/>
            <person name="Singh M."/>
            <person name="Singh A."/>
            <person name="Seah K."/>
            <person name="Emmerich C."/>
        </authorList>
    </citation>
    <scope>NUCLEOTIDE SEQUENCE</scope>
    <source>
        <strain evidence="2">ATCC30299</strain>
    </source>
</reference>
<organism evidence="2 3">
    <name type="scientific">Blepharisma stoltei</name>
    <dbReference type="NCBI Taxonomy" id="1481888"/>
    <lineage>
        <taxon>Eukaryota</taxon>
        <taxon>Sar</taxon>
        <taxon>Alveolata</taxon>
        <taxon>Ciliophora</taxon>
        <taxon>Postciliodesmatophora</taxon>
        <taxon>Heterotrichea</taxon>
        <taxon>Heterotrichida</taxon>
        <taxon>Blepharismidae</taxon>
        <taxon>Blepharisma</taxon>
    </lineage>
</organism>
<dbReference type="EMBL" id="CAJZBQ010000012">
    <property type="protein sequence ID" value="CAG9314581.1"/>
    <property type="molecule type" value="Genomic_DNA"/>
</dbReference>
<sequence>MAFNAGIEDKNVTSPVRRNSGWVFRSMEIKDQDVNENSKVTEDSESLPTLHMRKSSKLSSDIFSEKINLDTPCHTFQDLDMILEGKTKHFVFEEHQKREELREKHEPLKRSVFSTKSGRGHIRSIHDSEFDSQNTCKVCILQ</sequence>
<dbReference type="AlphaFoldDB" id="A0AAU9ILF5"/>
<protein>
    <submittedName>
        <fullName evidence="2">Uncharacterized protein</fullName>
    </submittedName>
</protein>
<comment type="caution">
    <text evidence="2">The sequence shown here is derived from an EMBL/GenBank/DDBJ whole genome shotgun (WGS) entry which is preliminary data.</text>
</comment>
<evidence type="ECO:0000313" key="3">
    <source>
        <dbReference type="Proteomes" id="UP001162131"/>
    </source>
</evidence>
<gene>
    <name evidence="2" type="ORF">BSTOLATCC_MIC11582</name>
</gene>
<keyword evidence="3" id="KW-1185">Reference proteome</keyword>
<evidence type="ECO:0000256" key="1">
    <source>
        <dbReference type="SAM" id="MobiDB-lite"/>
    </source>
</evidence>
<dbReference type="Proteomes" id="UP001162131">
    <property type="component" value="Unassembled WGS sequence"/>
</dbReference>
<accession>A0AAU9ILF5</accession>
<name>A0AAU9ILF5_9CILI</name>